<sequence>MSCIEYSSALTETRGLAESTTQTLSTLLAAHSHGLETTVYADSIALHTINFSIQSGLLGLLHSQNANSTLSSSLRARNVKSLEAQLSQSTLSTEQRTPVDGAGLKDGRHVLFLVGATSWPRIAWSAIAHVLTSHSYLSCTLCLASPEEMWGSISAAFPPKEGTIQLPLTCASVTKALTYLLRSGQQNYDDRAALDLIDANAVSVCTMPLMAATSLPENMFVMPDTSHIFPKLAKDIGESKSENDGLTTFLSKSQWRGESTIDADSRQQIEQLSLNIMSLVRGLGLRGKFYSLGDTSRRAARRCAGISRSIDSTSSQNEQQKDAVVVLIDRTVDLVAPTHHSSNMLDQIYRALPRNETNRNFECDRIVRIEEDQGDFSKLKQRDIIPGQSLLSLLC</sequence>
<dbReference type="Proteomes" id="UP000242474">
    <property type="component" value="Unassembled WGS sequence"/>
</dbReference>
<protein>
    <submittedName>
        <fullName evidence="1">Uncharacterized protein</fullName>
    </submittedName>
</protein>
<dbReference type="InterPro" id="IPR027482">
    <property type="entry name" value="Sec1-like_dom2"/>
</dbReference>
<evidence type="ECO:0000313" key="1">
    <source>
        <dbReference type="EMBL" id="PIA15434.1"/>
    </source>
</evidence>
<reference evidence="1 2" key="1">
    <citation type="journal article" date="2015" name="Genome Biol. Evol.">
        <title>Phylogenomic analyses indicate that early fungi evolved digesting cell walls of algal ancestors of land plants.</title>
        <authorList>
            <person name="Chang Y."/>
            <person name="Wang S."/>
            <person name="Sekimoto S."/>
            <person name="Aerts A.L."/>
            <person name="Choi C."/>
            <person name="Clum A."/>
            <person name="LaButti K.M."/>
            <person name="Lindquist E.A."/>
            <person name="Yee Ngan C."/>
            <person name="Ohm R.A."/>
            <person name="Salamov A.A."/>
            <person name="Grigoriev I.V."/>
            <person name="Spatafora J.W."/>
            <person name="Berbee M.L."/>
        </authorList>
    </citation>
    <scope>NUCLEOTIDE SEQUENCE [LARGE SCALE GENOMIC DNA]</scope>
    <source>
        <strain evidence="1 2">NRRL 1564</strain>
    </source>
</reference>
<evidence type="ECO:0000313" key="2">
    <source>
        <dbReference type="Proteomes" id="UP000242474"/>
    </source>
</evidence>
<organism evidence="1 2">
    <name type="scientific">Coemansia reversa (strain ATCC 12441 / NRRL 1564)</name>
    <dbReference type="NCBI Taxonomy" id="763665"/>
    <lineage>
        <taxon>Eukaryota</taxon>
        <taxon>Fungi</taxon>
        <taxon>Fungi incertae sedis</taxon>
        <taxon>Zoopagomycota</taxon>
        <taxon>Kickxellomycotina</taxon>
        <taxon>Kickxellomycetes</taxon>
        <taxon>Kickxellales</taxon>
        <taxon>Kickxellaceae</taxon>
        <taxon>Coemansia</taxon>
    </lineage>
</organism>
<proteinExistence type="predicted"/>
<dbReference type="Gene3D" id="3.40.50.1910">
    <property type="match status" value="1"/>
</dbReference>
<accession>A0A2G5B8V5</accession>
<dbReference type="STRING" id="763665.A0A2G5B8V5"/>
<feature type="non-terminal residue" evidence="1">
    <location>
        <position position="395"/>
    </location>
</feature>
<keyword evidence="2" id="KW-1185">Reference proteome</keyword>
<name>A0A2G5B8V5_COERN</name>
<dbReference type="EMBL" id="KZ303507">
    <property type="protein sequence ID" value="PIA15434.1"/>
    <property type="molecule type" value="Genomic_DNA"/>
</dbReference>
<gene>
    <name evidence="1" type="ORF">COEREDRAFT_16122</name>
</gene>
<dbReference type="OrthoDB" id="2228at2759"/>
<dbReference type="AlphaFoldDB" id="A0A2G5B8V5"/>